<dbReference type="SMART" id="SM00897">
    <property type="entry name" value="FIST"/>
    <property type="match status" value="1"/>
</dbReference>
<proteinExistence type="predicted"/>
<dbReference type="Pfam" id="PF08495">
    <property type="entry name" value="FIST"/>
    <property type="match status" value="1"/>
</dbReference>
<keyword evidence="4" id="KW-1185">Reference proteome</keyword>
<accession>A0ABS9SC20</accession>
<gene>
    <name evidence="3" type="ORF">MLE19_20260</name>
</gene>
<evidence type="ECO:0000259" key="1">
    <source>
        <dbReference type="SMART" id="SM00897"/>
    </source>
</evidence>
<evidence type="ECO:0000259" key="2">
    <source>
        <dbReference type="SMART" id="SM01204"/>
    </source>
</evidence>
<dbReference type="InterPro" id="IPR019494">
    <property type="entry name" value="FIST_C"/>
</dbReference>
<comment type="caution">
    <text evidence="3">The sequence shown here is derived from an EMBL/GenBank/DDBJ whole genome shotgun (WGS) entry which is preliminary data.</text>
</comment>
<sequence>MPEANIMVALKSFVISNSSTAEALSELSIAIDAVEIDPNLICVFYDGDHEDALIFDYVRTRFPDAALLGGTSCSGVMSEAGLGGAGSIGLLLIEDADGDYGTAAVRLGPDACGCAEQALHAALAAADCSGELPELIWIYQAPGREEAVIEGLRRVVGDRCPIIGGSSADNTVAGGWRQIGPEGPMDDGLVVAVLFSSGGISFAFQGGYEPSGASGLVTSIGYDPAGESGVVTKVSGRQVLTIDGEPAAEVYNRWIGGVLSEKIENGGCILEDTTTYPLGIDAGQIEGVTQYLLIHPEQIGKNQSLSTFASIEEGTRLYSMRGDRTRLIQRAGKVASAAADALPGGSKNLAGGLVVYCAGCMLAVGEQMPEVSRTVSASFNNMPFLGCFTFGEQGSVLEKNAHGNLMISAVAFGH</sequence>
<dbReference type="SMART" id="SM01204">
    <property type="entry name" value="FIST_C"/>
    <property type="match status" value="1"/>
</dbReference>
<dbReference type="EMBL" id="JAKVTW010000022">
    <property type="protein sequence ID" value="MCH4813667.1"/>
    <property type="molecule type" value="Genomic_DNA"/>
</dbReference>
<feature type="domain" description="FIST" evidence="1">
    <location>
        <begin position="37"/>
        <end position="246"/>
    </location>
</feature>
<organism evidence="3 4">
    <name type="scientific">Vreelandella neptunia</name>
    <dbReference type="NCBI Taxonomy" id="115551"/>
    <lineage>
        <taxon>Bacteria</taxon>
        <taxon>Pseudomonadati</taxon>
        <taxon>Pseudomonadota</taxon>
        <taxon>Gammaproteobacteria</taxon>
        <taxon>Oceanospirillales</taxon>
        <taxon>Halomonadaceae</taxon>
        <taxon>Vreelandella</taxon>
    </lineage>
</organism>
<dbReference type="InterPro" id="IPR013702">
    <property type="entry name" value="FIST_domain_N"/>
</dbReference>
<dbReference type="RefSeq" id="WP_240720007.1">
    <property type="nucleotide sequence ID" value="NZ_JAKVTW010000022.1"/>
</dbReference>
<reference evidence="3 4" key="1">
    <citation type="submission" date="2022-03" db="EMBL/GenBank/DDBJ databases">
        <title>Genomic signatures underlying metal tolerance in selected Arctic bacterial isolates.</title>
        <authorList>
            <person name="Thomas F.A."/>
            <person name="Venkatachalam S."/>
            <person name="Krishnan K.P."/>
        </authorList>
    </citation>
    <scope>NUCLEOTIDE SEQUENCE [LARGE SCALE GENOMIC DNA]</scope>
    <source>
        <strain evidence="3 4">HM116</strain>
    </source>
</reference>
<evidence type="ECO:0000313" key="4">
    <source>
        <dbReference type="Proteomes" id="UP001320609"/>
    </source>
</evidence>
<dbReference type="PANTHER" id="PTHR40252:SF2">
    <property type="entry name" value="BLR0328 PROTEIN"/>
    <property type="match status" value="1"/>
</dbReference>
<dbReference type="Pfam" id="PF10442">
    <property type="entry name" value="FIST_C"/>
    <property type="match status" value="1"/>
</dbReference>
<dbReference type="PANTHER" id="PTHR40252">
    <property type="entry name" value="BLR0328 PROTEIN"/>
    <property type="match status" value="1"/>
</dbReference>
<evidence type="ECO:0000313" key="3">
    <source>
        <dbReference type="EMBL" id="MCH4813667.1"/>
    </source>
</evidence>
<dbReference type="Proteomes" id="UP001320609">
    <property type="component" value="Unassembled WGS sequence"/>
</dbReference>
<name>A0ABS9SC20_9GAMM</name>
<protein>
    <submittedName>
        <fullName evidence="3">FIST C-terminal domain-containing protein</fullName>
    </submittedName>
</protein>
<feature type="domain" description="FIST C-domain" evidence="2">
    <location>
        <begin position="247"/>
        <end position="396"/>
    </location>
</feature>